<evidence type="ECO:0000256" key="5">
    <source>
        <dbReference type="SAM" id="MobiDB-lite"/>
    </source>
</evidence>
<dbReference type="GO" id="GO:0003700">
    <property type="term" value="F:DNA-binding transcription factor activity"/>
    <property type="evidence" value="ECO:0007669"/>
    <property type="project" value="TreeGrafter"/>
</dbReference>
<dbReference type="STRING" id="106549.A0A540K7B8"/>
<dbReference type="SUPFAM" id="SSF47459">
    <property type="entry name" value="HLH, helix-loop-helix DNA-binding domain"/>
    <property type="match status" value="1"/>
</dbReference>
<dbReference type="Proteomes" id="UP000315295">
    <property type="component" value="Unassembled WGS sequence"/>
</dbReference>
<name>A0A540K7B8_MALBA</name>
<dbReference type="AlphaFoldDB" id="A0A540K7B8"/>
<evidence type="ECO:0000256" key="2">
    <source>
        <dbReference type="ARBA" id="ARBA00023015"/>
    </source>
</evidence>
<proteinExistence type="predicted"/>
<comment type="caution">
    <text evidence="7">The sequence shown here is derived from an EMBL/GenBank/DDBJ whole genome shotgun (WGS) entry which is preliminary data.</text>
</comment>
<evidence type="ECO:0000256" key="3">
    <source>
        <dbReference type="ARBA" id="ARBA00023163"/>
    </source>
</evidence>
<keyword evidence="3" id="KW-0804">Transcription</keyword>
<keyword evidence="8" id="KW-1185">Reference proteome</keyword>
<dbReference type="InterPro" id="IPR011598">
    <property type="entry name" value="bHLH_dom"/>
</dbReference>
<evidence type="ECO:0000256" key="1">
    <source>
        <dbReference type="ARBA" id="ARBA00004123"/>
    </source>
</evidence>
<dbReference type="GO" id="GO:0005634">
    <property type="term" value="C:nucleus"/>
    <property type="evidence" value="ECO:0007669"/>
    <property type="project" value="UniProtKB-SubCell"/>
</dbReference>
<comment type="subcellular location">
    <subcellularLocation>
        <location evidence="1">Nucleus</location>
    </subcellularLocation>
</comment>
<evidence type="ECO:0000259" key="6">
    <source>
        <dbReference type="PROSITE" id="PS50888"/>
    </source>
</evidence>
<dbReference type="GO" id="GO:0043565">
    <property type="term" value="F:sequence-specific DNA binding"/>
    <property type="evidence" value="ECO:0007669"/>
    <property type="project" value="TreeGrafter"/>
</dbReference>
<evidence type="ECO:0000313" key="8">
    <source>
        <dbReference type="Proteomes" id="UP000315295"/>
    </source>
</evidence>
<gene>
    <name evidence="7" type="ORF">C1H46_044339</name>
</gene>
<accession>A0A540K7B8</accession>
<evidence type="ECO:0000313" key="7">
    <source>
        <dbReference type="EMBL" id="TQD70127.1"/>
    </source>
</evidence>
<protein>
    <recommendedName>
        <fullName evidence="6">BHLH domain-containing protein</fullName>
    </recommendedName>
</protein>
<dbReference type="InterPro" id="IPR036638">
    <property type="entry name" value="HLH_DNA-bd_sf"/>
</dbReference>
<keyword evidence="2" id="KW-0805">Transcription regulation</keyword>
<feature type="domain" description="BHLH" evidence="6">
    <location>
        <begin position="15"/>
        <end position="70"/>
    </location>
</feature>
<dbReference type="PANTHER" id="PTHR31945:SF11">
    <property type="entry name" value="TRANSCRIPTION FACTOR ABORTED MICROSPORES"/>
    <property type="match status" value="1"/>
</dbReference>
<dbReference type="EMBL" id="VIEB01001970">
    <property type="protein sequence ID" value="TQD70127.1"/>
    <property type="molecule type" value="Genomic_DNA"/>
</dbReference>
<dbReference type="PROSITE" id="PS50888">
    <property type="entry name" value="BHLH"/>
    <property type="match status" value="1"/>
</dbReference>
<dbReference type="InterPro" id="IPR051358">
    <property type="entry name" value="TF_AMS/ICE1/BHLH6-like"/>
</dbReference>
<feature type="compositionally biased region" description="Polar residues" evidence="5">
    <location>
        <begin position="79"/>
        <end position="95"/>
    </location>
</feature>
<dbReference type="PANTHER" id="PTHR31945">
    <property type="entry name" value="TRANSCRIPTION FACTOR SCREAM2-RELATED"/>
    <property type="match status" value="1"/>
</dbReference>
<feature type="region of interest" description="Disordered" evidence="5">
    <location>
        <begin position="73"/>
        <end position="95"/>
    </location>
</feature>
<sequence>MNILLESEDQRNGIGLQSKNFEAERERRKKLIQRLHFLRTLVPNNTGDRASIIGDTIVYVSKLVRQVKELQEELERNSNNEGSAKETSNVCGNDGNLQSDILSQIETIIANKPVNEKMEVQT</sequence>
<evidence type="ECO:0000256" key="4">
    <source>
        <dbReference type="ARBA" id="ARBA00023242"/>
    </source>
</evidence>
<organism evidence="7 8">
    <name type="scientific">Malus baccata</name>
    <name type="common">Siberian crab apple</name>
    <name type="synonym">Pyrus baccata</name>
    <dbReference type="NCBI Taxonomy" id="106549"/>
    <lineage>
        <taxon>Eukaryota</taxon>
        <taxon>Viridiplantae</taxon>
        <taxon>Streptophyta</taxon>
        <taxon>Embryophyta</taxon>
        <taxon>Tracheophyta</taxon>
        <taxon>Spermatophyta</taxon>
        <taxon>Magnoliopsida</taxon>
        <taxon>eudicotyledons</taxon>
        <taxon>Gunneridae</taxon>
        <taxon>Pentapetalae</taxon>
        <taxon>rosids</taxon>
        <taxon>fabids</taxon>
        <taxon>Rosales</taxon>
        <taxon>Rosaceae</taxon>
        <taxon>Amygdaloideae</taxon>
        <taxon>Maleae</taxon>
        <taxon>Malus</taxon>
    </lineage>
</organism>
<keyword evidence="4" id="KW-0539">Nucleus</keyword>
<reference evidence="7 8" key="1">
    <citation type="journal article" date="2019" name="G3 (Bethesda)">
        <title>Sequencing of a Wild Apple (Malus baccata) Genome Unravels the Differences Between Cultivated and Wild Apple Species Regarding Disease Resistance and Cold Tolerance.</title>
        <authorList>
            <person name="Chen X."/>
        </authorList>
    </citation>
    <scope>NUCLEOTIDE SEQUENCE [LARGE SCALE GENOMIC DNA]</scope>
    <source>
        <strain evidence="8">cv. Shandingzi</strain>
        <tissue evidence="7">Leaves</tissue>
    </source>
</reference>
<dbReference type="Gene3D" id="4.10.280.10">
    <property type="entry name" value="Helix-loop-helix DNA-binding domain"/>
    <property type="match status" value="1"/>
</dbReference>
<dbReference type="GO" id="GO:0046983">
    <property type="term" value="F:protein dimerization activity"/>
    <property type="evidence" value="ECO:0007669"/>
    <property type="project" value="InterPro"/>
</dbReference>
<dbReference type="SMART" id="SM00353">
    <property type="entry name" value="HLH"/>
    <property type="match status" value="1"/>
</dbReference>